<dbReference type="Proteomes" id="UP000254537">
    <property type="component" value="Chromosome"/>
</dbReference>
<dbReference type="NCBIfam" id="TIGR02273">
    <property type="entry name" value="16S_RimM"/>
    <property type="match status" value="1"/>
</dbReference>
<accession>A0A345Y6A1</accession>
<feature type="domain" description="RimM N-terminal" evidence="6">
    <location>
        <begin position="9"/>
        <end position="89"/>
    </location>
</feature>
<dbReference type="SUPFAM" id="SSF50346">
    <property type="entry name" value="PRC-barrel domain"/>
    <property type="match status" value="1"/>
</dbReference>
<dbReference type="InterPro" id="IPR009000">
    <property type="entry name" value="Transl_B-barrel_sf"/>
</dbReference>
<evidence type="ECO:0000259" key="6">
    <source>
        <dbReference type="Pfam" id="PF01782"/>
    </source>
</evidence>
<dbReference type="GO" id="GO:0005840">
    <property type="term" value="C:ribosome"/>
    <property type="evidence" value="ECO:0007669"/>
    <property type="project" value="InterPro"/>
</dbReference>
<dbReference type="AlphaFoldDB" id="A0A345Y6A1"/>
<proteinExistence type="inferred from homology"/>
<dbReference type="PANTHER" id="PTHR33692:SF1">
    <property type="entry name" value="RIBOSOME MATURATION FACTOR RIMM"/>
    <property type="match status" value="1"/>
</dbReference>
<dbReference type="InterPro" id="IPR056792">
    <property type="entry name" value="PRC_RimM"/>
</dbReference>
<evidence type="ECO:0000256" key="1">
    <source>
        <dbReference type="ARBA" id="ARBA00022490"/>
    </source>
</evidence>
<evidence type="ECO:0000256" key="2">
    <source>
        <dbReference type="ARBA" id="ARBA00022517"/>
    </source>
</evidence>
<sequence>MRDNDLVIMGYVRGAFGVRGWVKIQANTEHADSLFDYSTWWLGRDGDWKPYRFEDGLLQPKAIAAKLQGVDGREAAEAMRGCEIAIPRSEFPEPDEDEFYWTDLIGLEVFTVDAVLLGKVAELMETGANDVLVVVDGETKTKRLIPFVDAVVKTVELEAGRITVDWGLDY</sequence>
<evidence type="ECO:0000259" key="7">
    <source>
        <dbReference type="Pfam" id="PF24986"/>
    </source>
</evidence>
<dbReference type="InterPro" id="IPR011033">
    <property type="entry name" value="PRC_barrel-like_sf"/>
</dbReference>
<dbReference type="SUPFAM" id="SSF50447">
    <property type="entry name" value="Translation proteins"/>
    <property type="match status" value="1"/>
</dbReference>
<dbReference type="GO" id="GO:0006364">
    <property type="term" value="P:rRNA processing"/>
    <property type="evidence" value="ECO:0007669"/>
    <property type="project" value="UniProtKB-UniRule"/>
</dbReference>
<dbReference type="InterPro" id="IPR002676">
    <property type="entry name" value="RimM_N"/>
</dbReference>
<comment type="subcellular location">
    <subcellularLocation>
        <location evidence="5">Cytoplasm</location>
    </subcellularLocation>
</comment>
<dbReference type="InterPro" id="IPR011961">
    <property type="entry name" value="RimM"/>
</dbReference>
<comment type="similarity">
    <text evidence="5">Belongs to the RimM family.</text>
</comment>
<keyword evidence="2 5" id="KW-0690">Ribosome biogenesis</keyword>
<keyword evidence="3 5" id="KW-0698">rRNA processing</keyword>
<dbReference type="KEGG" id="ccah:DWG20_08415"/>
<dbReference type="GO" id="GO:0042274">
    <property type="term" value="P:ribosomal small subunit biogenesis"/>
    <property type="evidence" value="ECO:0007669"/>
    <property type="project" value="UniProtKB-UniRule"/>
</dbReference>
<dbReference type="GO" id="GO:0005737">
    <property type="term" value="C:cytoplasm"/>
    <property type="evidence" value="ECO:0007669"/>
    <property type="project" value="UniProtKB-SubCell"/>
</dbReference>
<dbReference type="Pfam" id="PF24986">
    <property type="entry name" value="PRC_RimM"/>
    <property type="match status" value="1"/>
</dbReference>
<comment type="subunit">
    <text evidence="5">Binds ribosomal protein uS19.</text>
</comment>
<dbReference type="PANTHER" id="PTHR33692">
    <property type="entry name" value="RIBOSOME MATURATION FACTOR RIMM"/>
    <property type="match status" value="1"/>
</dbReference>
<dbReference type="EMBL" id="CP031337">
    <property type="protein sequence ID" value="AXK39453.1"/>
    <property type="molecule type" value="Genomic_DNA"/>
</dbReference>
<organism evidence="8 9">
    <name type="scientific">Crenobacter cavernae</name>
    <dbReference type="NCBI Taxonomy" id="2290923"/>
    <lineage>
        <taxon>Bacteria</taxon>
        <taxon>Pseudomonadati</taxon>
        <taxon>Pseudomonadota</taxon>
        <taxon>Betaproteobacteria</taxon>
        <taxon>Neisseriales</taxon>
        <taxon>Neisseriaceae</taxon>
        <taxon>Crenobacter</taxon>
    </lineage>
</organism>
<reference evidence="8 9" key="1">
    <citation type="submission" date="2018-07" db="EMBL/GenBank/DDBJ databases">
        <title>Crenobacter cavernae sp. nov., isolated from a karst cave.</title>
        <authorList>
            <person name="Zhu H."/>
        </authorList>
    </citation>
    <scope>NUCLEOTIDE SEQUENCE [LARGE SCALE GENOMIC DNA]</scope>
    <source>
        <strain evidence="8 9">K1W11S-77</strain>
    </source>
</reference>
<keyword evidence="4 5" id="KW-0143">Chaperone</keyword>
<dbReference type="HAMAP" id="MF_00014">
    <property type="entry name" value="Ribosome_mat_RimM"/>
    <property type="match status" value="1"/>
</dbReference>
<name>A0A345Y6A1_9NEIS</name>
<evidence type="ECO:0000313" key="9">
    <source>
        <dbReference type="Proteomes" id="UP000254537"/>
    </source>
</evidence>
<comment type="domain">
    <text evidence="5">The PRC barrel domain binds ribosomal protein uS19.</text>
</comment>
<evidence type="ECO:0000256" key="3">
    <source>
        <dbReference type="ARBA" id="ARBA00022552"/>
    </source>
</evidence>
<comment type="function">
    <text evidence="5">An accessory protein needed during the final step in the assembly of 30S ribosomal subunit, possibly for assembly of the head region. Essential for efficient processing of 16S rRNA. May be needed both before and after RbfA during the maturation of 16S rRNA. It has affinity for free ribosomal 30S subunits but not for 70S ribosomes.</text>
</comment>
<dbReference type="Gene3D" id="2.40.30.60">
    <property type="entry name" value="RimM"/>
    <property type="match status" value="1"/>
</dbReference>
<evidence type="ECO:0000256" key="5">
    <source>
        <dbReference type="HAMAP-Rule" id="MF_00014"/>
    </source>
</evidence>
<gene>
    <name evidence="5" type="primary">rimM</name>
    <name evidence="8" type="ORF">DWG20_08415</name>
</gene>
<dbReference type="Pfam" id="PF01782">
    <property type="entry name" value="RimM"/>
    <property type="match status" value="1"/>
</dbReference>
<evidence type="ECO:0000313" key="8">
    <source>
        <dbReference type="EMBL" id="AXK39453.1"/>
    </source>
</evidence>
<protein>
    <recommendedName>
        <fullName evidence="5">Ribosome maturation factor RimM</fullName>
    </recommendedName>
</protein>
<evidence type="ECO:0000256" key="4">
    <source>
        <dbReference type="ARBA" id="ARBA00023186"/>
    </source>
</evidence>
<dbReference type="OrthoDB" id="9783509at2"/>
<dbReference type="InterPro" id="IPR036976">
    <property type="entry name" value="RimM_N_sf"/>
</dbReference>
<keyword evidence="1 5" id="KW-0963">Cytoplasm</keyword>
<feature type="domain" description="Ribosome maturation factor RimM PRC barrel" evidence="7">
    <location>
        <begin position="101"/>
        <end position="166"/>
    </location>
</feature>
<dbReference type="GO" id="GO:0043022">
    <property type="term" value="F:ribosome binding"/>
    <property type="evidence" value="ECO:0007669"/>
    <property type="project" value="InterPro"/>
</dbReference>
<dbReference type="Gene3D" id="2.30.30.240">
    <property type="entry name" value="PRC-barrel domain"/>
    <property type="match status" value="1"/>
</dbReference>